<feature type="DNA-binding region" description="H-T-H motif" evidence="4">
    <location>
        <begin position="33"/>
        <end position="52"/>
    </location>
</feature>
<dbReference type="Pfam" id="PF00440">
    <property type="entry name" value="TetR_N"/>
    <property type="match status" value="1"/>
</dbReference>
<evidence type="ECO:0000259" key="5">
    <source>
        <dbReference type="PROSITE" id="PS50977"/>
    </source>
</evidence>
<dbReference type="RefSeq" id="WP_184431841.1">
    <property type="nucleotide sequence ID" value="NZ_JACIGI010000004.1"/>
</dbReference>
<dbReference type="PANTHER" id="PTHR30055:SF234">
    <property type="entry name" value="HTH-TYPE TRANSCRIPTIONAL REGULATOR BETI"/>
    <property type="match status" value="1"/>
</dbReference>
<dbReference type="EMBL" id="JACIGI010000004">
    <property type="protein sequence ID" value="MBB4285036.1"/>
    <property type="molecule type" value="Genomic_DNA"/>
</dbReference>
<accession>A0A7W6RXI5</accession>
<dbReference type="AlphaFoldDB" id="A0A7W6RXI5"/>
<comment type="caution">
    <text evidence="6">The sequence shown here is derived from an EMBL/GenBank/DDBJ whole genome shotgun (WGS) entry which is preliminary data.</text>
</comment>
<evidence type="ECO:0000256" key="4">
    <source>
        <dbReference type="PROSITE-ProRule" id="PRU00335"/>
    </source>
</evidence>
<gene>
    <name evidence="6" type="ORF">GGD88_000750</name>
</gene>
<sequence>MARPRKDQARDIRALAISETIRLLEDRDARDLTLAQVAAAVGCRPPALYGHFRDKTALLRAVHDAGFAWLYAEKMDVGAGTRGDALARLREGGRAYARFALKNPALYRLMFDPPRDSGLAGTLFESDVGLKSLDFLRAGVVAVQAEGYLPGADPDRIAFTLWSTLHGALSLLLQGRAPTADTSPLAAADATVDAMMAFIVATRAGGRAEESAP</sequence>
<dbReference type="SUPFAM" id="SSF48498">
    <property type="entry name" value="Tetracyclin repressor-like, C-terminal domain"/>
    <property type="match status" value="1"/>
</dbReference>
<dbReference type="SUPFAM" id="SSF46689">
    <property type="entry name" value="Homeodomain-like"/>
    <property type="match status" value="1"/>
</dbReference>
<dbReference type="PROSITE" id="PS50977">
    <property type="entry name" value="HTH_TETR_2"/>
    <property type="match status" value="1"/>
</dbReference>
<evidence type="ECO:0000313" key="6">
    <source>
        <dbReference type="EMBL" id="MBB4285036.1"/>
    </source>
</evidence>
<reference evidence="6 7" key="1">
    <citation type="submission" date="2020-08" db="EMBL/GenBank/DDBJ databases">
        <title>Genome sequencing of Purple Non-Sulfur Bacteria from various extreme environments.</title>
        <authorList>
            <person name="Mayer M."/>
        </authorList>
    </citation>
    <scope>NUCLEOTIDE SEQUENCE [LARGE SCALE GENOMIC DNA]</scope>
    <source>
        <strain evidence="6 7">JA135</strain>
    </source>
</reference>
<keyword evidence="1" id="KW-0805">Transcription regulation</keyword>
<dbReference type="Gene3D" id="1.10.357.10">
    <property type="entry name" value="Tetracycline Repressor, domain 2"/>
    <property type="match status" value="1"/>
</dbReference>
<evidence type="ECO:0000313" key="7">
    <source>
        <dbReference type="Proteomes" id="UP000555728"/>
    </source>
</evidence>
<dbReference type="Pfam" id="PF13305">
    <property type="entry name" value="TetR_C_33"/>
    <property type="match status" value="1"/>
</dbReference>
<feature type="domain" description="HTH tetR-type" evidence="5">
    <location>
        <begin position="10"/>
        <end position="70"/>
    </location>
</feature>
<dbReference type="GO" id="GO:0003700">
    <property type="term" value="F:DNA-binding transcription factor activity"/>
    <property type="evidence" value="ECO:0007669"/>
    <property type="project" value="TreeGrafter"/>
</dbReference>
<dbReference type="Proteomes" id="UP000555728">
    <property type="component" value="Unassembled WGS sequence"/>
</dbReference>
<keyword evidence="3" id="KW-0804">Transcription</keyword>
<keyword evidence="7" id="KW-1185">Reference proteome</keyword>
<dbReference type="PANTHER" id="PTHR30055">
    <property type="entry name" value="HTH-TYPE TRANSCRIPTIONAL REGULATOR RUTR"/>
    <property type="match status" value="1"/>
</dbReference>
<evidence type="ECO:0000256" key="1">
    <source>
        <dbReference type="ARBA" id="ARBA00023015"/>
    </source>
</evidence>
<keyword evidence="2 4" id="KW-0238">DNA-binding</keyword>
<proteinExistence type="predicted"/>
<dbReference type="InterPro" id="IPR036271">
    <property type="entry name" value="Tet_transcr_reg_TetR-rel_C_sf"/>
</dbReference>
<dbReference type="InterPro" id="IPR009057">
    <property type="entry name" value="Homeodomain-like_sf"/>
</dbReference>
<dbReference type="InterPro" id="IPR050109">
    <property type="entry name" value="HTH-type_TetR-like_transc_reg"/>
</dbReference>
<evidence type="ECO:0000256" key="3">
    <source>
        <dbReference type="ARBA" id="ARBA00023163"/>
    </source>
</evidence>
<dbReference type="GO" id="GO:0000976">
    <property type="term" value="F:transcription cis-regulatory region binding"/>
    <property type="evidence" value="ECO:0007669"/>
    <property type="project" value="TreeGrafter"/>
</dbReference>
<protein>
    <submittedName>
        <fullName evidence="6">AcrR family transcriptional regulator</fullName>
    </submittedName>
</protein>
<dbReference type="InterPro" id="IPR001647">
    <property type="entry name" value="HTH_TetR"/>
</dbReference>
<organism evidence="6 7">
    <name type="scientific">Roseospira goensis</name>
    <dbReference type="NCBI Taxonomy" id="391922"/>
    <lineage>
        <taxon>Bacteria</taxon>
        <taxon>Pseudomonadati</taxon>
        <taxon>Pseudomonadota</taxon>
        <taxon>Alphaproteobacteria</taxon>
        <taxon>Rhodospirillales</taxon>
        <taxon>Rhodospirillaceae</taxon>
        <taxon>Roseospira</taxon>
    </lineage>
</organism>
<evidence type="ECO:0000256" key="2">
    <source>
        <dbReference type="ARBA" id="ARBA00023125"/>
    </source>
</evidence>
<dbReference type="InterPro" id="IPR025996">
    <property type="entry name" value="MT1864/Rv1816-like_C"/>
</dbReference>
<name>A0A7W6RXI5_9PROT</name>